<evidence type="ECO:0000313" key="1">
    <source>
        <dbReference type="EMBL" id="VVW82457.1"/>
    </source>
</evidence>
<organism evidence="1">
    <name type="scientific">Nymphaea colorata</name>
    <name type="common">pocket water lily</name>
    <dbReference type="NCBI Taxonomy" id="210225"/>
    <lineage>
        <taxon>Eukaryota</taxon>
        <taxon>Viridiplantae</taxon>
        <taxon>Streptophyta</taxon>
        <taxon>Embryophyta</taxon>
        <taxon>Tracheophyta</taxon>
        <taxon>Spermatophyta</taxon>
        <taxon>Magnoliopsida</taxon>
        <taxon>Nymphaeales</taxon>
        <taxon>Nymphaeaceae</taxon>
        <taxon>Nymphaea</taxon>
    </lineage>
</organism>
<dbReference type="AlphaFoldDB" id="A0A5K1H631"/>
<protein>
    <submittedName>
        <fullName evidence="1">Uncharacterized protein</fullName>
    </submittedName>
</protein>
<dbReference type="EMBL" id="LR721790">
    <property type="protein sequence ID" value="VVW82457.1"/>
    <property type="molecule type" value="Genomic_DNA"/>
</dbReference>
<reference evidence="1" key="1">
    <citation type="submission" date="2019-09" db="EMBL/GenBank/DDBJ databases">
        <authorList>
            <person name="Zhang L."/>
        </authorList>
    </citation>
    <scope>NUCLEOTIDE SEQUENCE</scope>
</reference>
<proteinExistence type="predicted"/>
<gene>
    <name evidence="1" type="ORF">NYM_LOCUS28491</name>
</gene>
<sequence length="105" mass="12142">MPKQVLWQKCLAQFDFALKYKMRKTNFVTVARSQKAEFAAVRAEASKMHLEGKLFKRIHERMQQDATAQRLMALVEAGKTHRFQLRDKLLTKGGHMFMQTGITSA</sequence>
<accession>A0A5K1H631</accession>
<name>A0A5K1H631_9MAGN</name>